<evidence type="ECO:0000313" key="2">
    <source>
        <dbReference type="Proteomes" id="UP001054821"/>
    </source>
</evidence>
<dbReference type="Proteomes" id="UP001054821">
    <property type="component" value="Chromosome 1"/>
</dbReference>
<accession>A0AAD5F4C1</accession>
<protein>
    <submittedName>
        <fullName evidence="1">Uncharacterized protein</fullName>
    </submittedName>
</protein>
<proteinExistence type="predicted"/>
<sequence length="130" mass="15042">MSPLRPFWVAYRKAVELCRQSICISALFPLDLDAYDFIRGSSIQGLKKDKFFEVLRGRCFLCNLNIVFFWMKRSRVFSSSNLELEALVWEKIQRQSNEASPGHVGCLIKWSAIELEKQAAKDKTSKANIY</sequence>
<comment type="caution">
    <text evidence="1">The sequence shown here is derived from an EMBL/GenBank/DDBJ whole genome shotgun (WGS) entry which is preliminary data.</text>
</comment>
<gene>
    <name evidence="1" type="ORF">L3X38_005651</name>
</gene>
<keyword evidence="2" id="KW-1185">Reference proteome</keyword>
<organism evidence="1 2">
    <name type="scientific">Prunus dulcis</name>
    <name type="common">Almond</name>
    <name type="synonym">Amygdalus dulcis</name>
    <dbReference type="NCBI Taxonomy" id="3755"/>
    <lineage>
        <taxon>Eukaryota</taxon>
        <taxon>Viridiplantae</taxon>
        <taxon>Streptophyta</taxon>
        <taxon>Embryophyta</taxon>
        <taxon>Tracheophyta</taxon>
        <taxon>Spermatophyta</taxon>
        <taxon>Magnoliopsida</taxon>
        <taxon>eudicotyledons</taxon>
        <taxon>Gunneridae</taxon>
        <taxon>Pentapetalae</taxon>
        <taxon>rosids</taxon>
        <taxon>fabids</taxon>
        <taxon>Rosales</taxon>
        <taxon>Rosaceae</taxon>
        <taxon>Amygdaloideae</taxon>
        <taxon>Amygdaleae</taxon>
        <taxon>Prunus</taxon>
    </lineage>
</organism>
<reference evidence="1 2" key="1">
    <citation type="journal article" date="2022" name="G3 (Bethesda)">
        <title>Whole-genome sequence and methylome profiling of the almond [Prunus dulcis (Mill.) D.A. Webb] cultivar 'Nonpareil'.</title>
        <authorList>
            <person name="D'Amico-Willman K.M."/>
            <person name="Ouma W.Z."/>
            <person name="Meulia T."/>
            <person name="Sideli G.M."/>
            <person name="Gradziel T.M."/>
            <person name="Fresnedo-Ramirez J."/>
        </authorList>
    </citation>
    <scope>NUCLEOTIDE SEQUENCE [LARGE SCALE GENOMIC DNA]</scope>
    <source>
        <strain evidence="1">Clone GOH B32 T37-40</strain>
    </source>
</reference>
<dbReference type="AlphaFoldDB" id="A0AAD5F4C1"/>
<name>A0AAD5F4C1_PRUDU</name>
<dbReference type="EMBL" id="JAJFAZ020000001">
    <property type="protein sequence ID" value="KAI5352759.1"/>
    <property type="molecule type" value="Genomic_DNA"/>
</dbReference>
<evidence type="ECO:0000313" key="1">
    <source>
        <dbReference type="EMBL" id="KAI5352759.1"/>
    </source>
</evidence>